<accession>A0ACB8ZUP4</accession>
<reference evidence="1 2" key="2">
    <citation type="journal article" date="2022" name="Mol. Ecol. Resour.">
        <title>The genomes of chicory, endive, great burdock and yacon provide insights into Asteraceae paleo-polyploidization history and plant inulin production.</title>
        <authorList>
            <person name="Fan W."/>
            <person name="Wang S."/>
            <person name="Wang H."/>
            <person name="Wang A."/>
            <person name="Jiang F."/>
            <person name="Liu H."/>
            <person name="Zhao H."/>
            <person name="Xu D."/>
            <person name="Zhang Y."/>
        </authorList>
    </citation>
    <scope>NUCLEOTIDE SEQUENCE [LARGE SCALE GENOMIC DNA]</scope>
    <source>
        <strain evidence="2">cv. Niubang</strain>
    </source>
</reference>
<name>A0ACB8ZUP4_ARCLA</name>
<sequence length="254" mass="29961">MSSQNGNTLQPQLPRLNNRNYHQWSIQMRVLYESQELWNVVENGIREPTNNAELTPQQTIELRENMKKDKKALYFIYQAVDEVIFERISSCLSSKDAWETLHRTYRGEERVKTIRLQTLRCELDNLRMKDAETIEEFYNRIVTLTNQMRVNDEVIDDKRVVEKILRSLTRKFEYIVVAIEESKDISTLSLESLLGTLQSHELRLRKFETPPVEQAFQIQTQFPSKGNANEKGKGKHQWKSKWNGKGRGKGIEWN</sequence>
<organism evidence="1 2">
    <name type="scientific">Arctium lappa</name>
    <name type="common">Greater burdock</name>
    <name type="synonym">Lappa major</name>
    <dbReference type="NCBI Taxonomy" id="4217"/>
    <lineage>
        <taxon>Eukaryota</taxon>
        <taxon>Viridiplantae</taxon>
        <taxon>Streptophyta</taxon>
        <taxon>Embryophyta</taxon>
        <taxon>Tracheophyta</taxon>
        <taxon>Spermatophyta</taxon>
        <taxon>Magnoliopsida</taxon>
        <taxon>eudicotyledons</taxon>
        <taxon>Gunneridae</taxon>
        <taxon>Pentapetalae</taxon>
        <taxon>asterids</taxon>
        <taxon>campanulids</taxon>
        <taxon>Asterales</taxon>
        <taxon>Asteraceae</taxon>
        <taxon>Carduoideae</taxon>
        <taxon>Cardueae</taxon>
        <taxon>Arctiinae</taxon>
        <taxon>Arctium</taxon>
    </lineage>
</organism>
<comment type="caution">
    <text evidence="1">The sequence shown here is derived from an EMBL/GenBank/DDBJ whole genome shotgun (WGS) entry which is preliminary data.</text>
</comment>
<evidence type="ECO:0000313" key="1">
    <source>
        <dbReference type="EMBL" id="KAI3701552.1"/>
    </source>
</evidence>
<reference evidence="2" key="1">
    <citation type="journal article" date="2022" name="Mol. Ecol. Resour.">
        <title>The genomes of chicory, endive, great burdock and yacon provide insights into Asteraceae palaeo-polyploidization history and plant inulin production.</title>
        <authorList>
            <person name="Fan W."/>
            <person name="Wang S."/>
            <person name="Wang H."/>
            <person name="Wang A."/>
            <person name="Jiang F."/>
            <person name="Liu H."/>
            <person name="Zhao H."/>
            <person name="Xu D."/>
            <person name="Zhang Y."/>
        </authorList>
    </citation>
    <scope>NUCLEOTIDE SEQUENCE [LARGE SCALE GENOMIC DNA]</scope>
    <source>
        <strain evidence="2">cv. Niubang</strain>
    </source>
</reference>
<dbReference type="EMBL" id="CM042055">
    <property type="protein sequence ID" value="KAI3701552.1"/>
    <property type="molecule type" value="Genomic_DNA"/>
</dbReference>
<proteinExistence type="predicted"/>
<keyword evidence="2" id="KW-1185">Reference proteome</keyword>
<protein>
    <submittedName>
        <fullName evidence="1">Uncharacterized protein</fullName>
    </submittedName>
</protein>
<gene>
    <name evidence="1" type="ORF">L6452_26726</name>
</gene>
<evidence type="ECO:0000313" key="2">
    <source>
        <dbReference type="Proteomes" id="UP001055879"/>
    </source>
</evidence>
<dbReference type="Proteomes" id="UP001055879">
    <property type="component" value="Linkage Group LG09"/>
</dbReference>